<dbReference type="PANTHER" id="PTHR31089:SF47">
    <property type="entry name" value="DOF-TYPE DOMAIN-CONTAINING PROTEIN"/>
    <property type="match status" value="1"/>
</dbReference>
<evidence type="ECO:0000259" key="10">
    <source>
        <dbReference type="PROSITE" id="PS50884"/>
    </source>
</evidence>
<sequence length="521" mass="56694">MSEVKDQAIKLFGMTIPLQESPIPTVSVSVSEEMSDPDCQSLLDSEHNNKDARREATKAEVDVSVAEECGKPEQSYVCNDGEEENHQNPIPVKKATVAVKPEEIQPETDRVGDEKVLKKPDKILPCPRCNSLDTKFCYYNNYNVNQPRHFCKNCQRYWTAGGTMRNVPVGAGRRKNKHSDPQYRQLMMASDGIPTTQVNKPDIANNQVPSCGGISAPSRPLKGSRTVQKFDPGTPLCESMETSLNLGEQKRNIEMVPLVCIDNGEEPSSCGSSVTASSCREELREDVAYVERGGVPSSCDGLTPPTHHLQFYLGPPWPYPWNSGWNNVVAVTAAGPCSSEMVYGSDNSNSTPVQWGSTSMVAVPPAFCPPNIAFPFVPPPTYWSCMPTWTGGAWNMPWVGPPTGSSLSPTSSTSNSGCSGNSSPTLGKHSRDANPQGEGKSEKCFWVPKMLRIDDPDEAANSSIWATLGIKPDQNKPIRRGGIFKAFQPKTEGQGHALDAAQVLRANPAALSRSQTFQEST</sequence>
<protein>
    <submittedName>
        <fullName evidence="11">Zinc finger protein</fullName>
    </submittedName>
</protein>
<evidence type="ECO:0000256" key="6">
    <source>
        <dbReference type="ARBA" id="ARBA00023163"/>
    </source>
</evidence>
<dbReference type="STRING" id="56857.A0A200Q8F2"/>
<keyword evidence="4" id="KW-0805">Transcription regulation</keyword>
<evidence type="ECO:0000256" key="9">
    <source>
        <dbReference type="SAM" id="MobiDB-lite"/>
    </source>
</evidence>
<dbReference type="PANTHER" id="PTHR31089">
    <property type="entry name" value="CYCLIC DOF FACTOR 2"/>
    <property type="match status" value="1"/>
</dbReference>
<keyword evidence="5 8" id="KW-0238">DNA-binding</keyword>
<gene>
    <name evidence="11" type="ORF">BVC80_257g10</name>
</gene>
<dbReference type="EMBL" id="MVGT01002721">
    <property type="protein sequence ID" value="OVA06771.1"/>
    <property type="molecule type" value="Genomic_DNA"/>
</dbReference>
<evidence type="ECO:0000313" key="12">
    <source>
        <dbReference type="Proteomes" id="UP000195402"/>
    </source>
</evidence>
<keyword evidence="12" id="KW-1185">Reference proteome</keyword>
<dbReference type="GO" id="GO:0008270">
    <property type="term" value="F:zinc ion binding"/>
    <property type="evidence" value="ECO:0007669"/>
    <property type="project" value="UniProtKB-KW"/>
</dbReference>
<evidence type="ECO:0000256" key="3">
    <source>
        <dbReference type="ARBA" id="ARBA00022833"/>
    </source>
</evidence>
<dbReference type="AlphaFoldDB" id="A0A200Q8F2"/>
<dbReference type="PROSITE" id="PS01361">
    <property type="entry name" value="ZF_DOF_1"/>
    <property type="match status" value="1"/>
</dbReference>
<dbReference type="Proteomes" id="UP000195402">
    <property type="component" value="Unassembled WGS sequence"/>
</dbReference>
<dbReference type="InParanoid" id="A0A200Q8F2"/>
<comment type="subcellular location">
    <subcellularLocation>
        <location evidence="8">Nucleus</location>
    </subcellularLocation>
</comment>
<dbReference type="GO" id="GO:0003677">
    <property type="term" value="F:DNA binding"/>
    <property type="evidence" value="ECO:0007669"/>
    <property type="project" value="UniProtKB-UniRule"/>
</dbReference>
<dbReference type="GO" id="GO:0005634">
    <property type="term" value="C:nucleus"/>
    <property type="evidence" value="ECO:0007669"/>
    <property type="project" value="UniProtKB-SubCell"/>
</dbReference>
<name>A0A200Q8F2_MACCD</name>
<dbReference type="GO" id="GO:0003700">
    <property type="term" value="F:DNA-binding transcription factor activity"/>
    <property type="evidence" value="ECO:0007669"/>
    <property type="project" value="InterPro"/>
</dbReference>
<proteinExistence type="predicted"/>
<feature type="domain" description="Dof-type" evidence="10">
    <location>
        <begin position="124"/>
        <end position="178"/>
    </location>
</feature>
<keyword evidence="6" id="KW-0804">Transcription</keyword>
<evidence type="ECO:0000256" key="7">
    <source>
        <dbReference type="ARBA" id="ARBA00023242"/>
    </source>
</evidence>
<accession>A0A200Q8F2</accession>
<keyword evidence="2 8" id="KW-0863">Zinc-finger</keyword>
<keyword evidence="3" id="KW-0862">Zinc</keyword>
<keyword evidence="1" id="KW-0479">Metal-binding</keyword>
<evidence type="ECO:0000256" key="5">
    <source>
        <dbReference type="ARBA" id="ARBA00023125"/>
    </source>
</evidence>
<evidence type="ECO:0000256" key="8">
    <source>
        <dbReference type="PROSITE-ProRule" id="PRU00071"/>
    </source>
</evidence>
<evidence type="ECO:0000313" key="11">
    <source>
        <dbReference type="EMBL" id="OVA06771.1"/>
    </source>
</evidence>
<dbReference type="PROSITE" id="PS50884">
    <property type="entry name" value="ZF_DOF_2"/>
    <property type="match status" value="1"/>
</dbReference>
<dbReference type="InterPro" id="IPR003851">
    <property type="entry name" value="Znf_Dof"/>
</dbReference>
<organism evidence="11 12">
    <name type="scientific">Macleaya cordata</name>
    <name type="common">Five-seeded plume-poppy</name>
    <name type="synonym">Bocconia cordata</name>
    <dbReference type="NCBI Taxonomy" id="56857"/>
    <lineage>
        <taxon>Eukaryota</taxon>
        <taxon>Viridiplantae</taxon>
        <taxon>Streptophyta</taxon>
        <taxon>Embryophyta</taxon>
        <taxon>Tracheophyta</taxon>
        <taxon>Spermatophyta</taxon>
        <taxon>Magnoliopsida</taxon>
        <taxon>Ranunculales</taxon>
        <taxon>Papaveraceae</taxon>
        <taxon>Papaveroideae</taxon>
        <taxon>Macleaya</taxon>
    </lineage>
</organism>
<evidence type="ECO:0000256" key="2">
    <source>
        <dbReference type="ARBA" id="ARBA00022771"/>
    </source>
</evidence>
<dbReference type="Pfam" id="PF02701">
    <property type="entry name" value="Zn_ribbon_Dof"/>
    <property type="match status" value="1"/>
</dbReference>
<evidence type="ECO:0000256" key="4">
    <source>
        <dbReference type="ARBA" id="ARBA00023015"/>
    </source>
</evidence>
<dbReference type="InterPro" id="IPR045174">
    <property type="entry name" value="Dof"/>
</dbReference>
<dbReference type="OrthoDB" id="1927254at2759"/>
<comment type="caution">
    <text evidence="11">The sequence shown here is derived from an EMBL/GenBank/DDBJ whole genome shotgun (WGS) entry which is preliminary data.</text>
</comment>
<keyword evidence="7 8" id="KW-0539">Nucleus</keyword>
<feature type="compositionally biased region" description="Low complexity" evidence="9">
    <location>
        <begin position="403"/>
        <end position="425"/>
    </location>
</feature>
<reference evidence="11 12" key="1">
    <citation type="journal article" date="2017" name="Mol. Plant">
        <title>The Genome of Medicinal Plant Macleaya cordata Provides New Insights into Benzylisoquinoline Alkaloids Metabolism.</title>
        <authorList>
            <person name="Liu X."/>
            <person name="Liu Y."/>
            <person name="Huang P."/>
            <person name="Ma Y."/>
            <person name="Qing Z."/>
            <person name="Tang Q."/>
            <person name="Cao H."/>
            <person name="Cheng P."/>
            <person name="Zheng Y."/>
            <person name="Yuan Z."/>
            <person name="Zhou Y."/>
            <person name="Liu J."/>
            <person name="Tang Z."/>
            <person name="Zhuo Y."/>
            <person name="Zhang Y."/>
            <person name="Yu L."/>
            <person name="Huang J."/>
            <person name="Yang P."/>
            <person name="Peng Q."/>
            <person name="Zhang J."/>
            <person name="Jiang W."/>
            <person name="Zhang Z."/>
            <person name="Lin K."/>
            <person name="Ro D.K."/>
            <person name="Chen X."/>
            <person name="Xiong X."/>
            <person name="Shang Y."/>
            <person name="Huang S."/>
            <person name="Zeng J."/>
        </authorList>
    </citation>
    <scope>NUCLEOTIDE SEQUENCE [LARGE SCALE GENOMIC DNA]</scope>
    <source>
        <strain evidence="12">cv. BLH2017</strain>
        <tissue evidence="11">Root</tissue>
    </source>
</reference>
<dbReference type="OMA" id="MATGQCS"/>
<evidence type="ECO:0000256" key="1">
    <source>
        <dbReference type="ARBA" id="ARBA00022723"/>
    </source>
</evidence>
<feature type="region of interest" description="Disordered" evidence="9">
    <location>
        <begin position="403"/>
        <end position="441"/>
    </location>
</feature>